<dbReference type="InterPro" id="IPR001647">
    <property type="entry name" value="HTH_TetR"/>
</dbReference>
<evidence type="ECO:0000259" key="5">
    <source>
        <dbReference type="PROSITE" id="PS50977"/>
    </source>
</evidence>
<evidence type="ECO:0000256" key="3">
    <source>
        <dbReference type="ARBA" id="ARBA00023163"/>
    </source>
</evidence>
<sequence length="191" mass="21182">MTIPFRLAIDDPMEARLCAAALELLVERGYDGATTRAIAERAGVSEVTLFRRFPTKLALFQAAIRALSPHIAIPVPSGDLRGDLLALATAYHEFVESHRGFILRLMPELIRWPDLHPEPPSGLLGVMSQVFSLFRSYQERGALRRAETPEQLAVAFIGPLVARFFLTGVFSVSITLDLEAHVDGFLEGRRQ</sequence>
<dbReference type="PANTHER" id="PTHR30055:SF238">
    <property type="entry name" value="MYCOFACTOCIN BIOSYNTHESIS TRANSCRIPTIONAL REGULATOR MFTR-RELATED"/>
    <property type="match status" value="1"/>
</dbReference>
<keyword evidence="1" id="KW-0805">Transcription regulation</keyword>
<dbReference type="AlphaFoldDB" id="A0AA41WF54"/>
<evidence type="ECO:0000313" key="6">
    <source>
        <dbReference type="EMBL" id="MCM8748963.1"/>
    </source>
</evidence>
<dbReference type="SUPFAM" id="SSF48498">
    <property type="entry name" value="Tetracyclin repressor-like, C-terminal domain"/>
    <property type="match status" value="1"/>
</dbReference>
<dbReference type="InterPro" id="IPR036271">
    <property type="entry name" value="Tet_transcr_reg_TetR-rel_C_sf"/>
</dbReference>
<dbReference type="Pfam" id="PF00440">
    <property type="entry name" value="TetR_N"/>
    <property type="match status" value="1"/>
</dbReference>
<dbReference type="GO" id="GO:0003700">
    <property type="term" value="F:DNA-binding transcription factor activity"/>
    <property type="evidence" value="ECO:0007669"/>
    <property type="project" value="TreeGrafter"/>
</dbReference>
<dbReference type="InterPro" id="IPR050109">
    <property type="entry name" value="HTH-type_TetR-like_transc_reg"/>
</dbReference>
<keyword evidence="2 4" id="KW-0238">DNA-binding</keyword>
<keyword evidence="7" id="KW-1185">Reference proteome</keyword>
<evidence type="ECO:0000256" key="2">
    <source>
        <dbReference type="ARBA" id="ARBA00023125"/>
    </source>
</evidence>
<protein>
    <submittedName>
        <fullName evidence="6">TetR/AcrR family transcriptional regulator</fullName>
    </submittedName>
</protein>
<dbReference type="EMBL" id="JAMSLR010000004">
    <property type="protein sequence ID" value="MCM8748963.1"/>
    <property type="molecule type" value="Genomic_DNA"/>
</dbReference>
<reference evidence="6" key="1">
    <citation type="submission" date="2022-06" db="EMBL/GenBank/DDBJ databases">
        <title>CFH 74404 Thermomicrobiaceae sp.</title>
        <authorList>
            <person name="Ming H."/>
            <person name="Li W.-J."/>
            <person name="Zhao Z."/>
        </authorList>
    </citation>
    <scope>NUCLEOTIDE SEQUENCE</scope>
    <source>
        <strain evidence="6">CFH 74404</strain>
    </source>
</reference>
<accession>A0AA41WF54</accession>
<dbReference type="PRINTS" id="PR00455">
    <property type="entry name" value="HTHTETR"/>
</dbReference>
<feature type="domain" description="HTH tetR-type" evidence="5">
    <location>
        <begin position="11"/>
        <end position="71"/>
    </location>
</feature>
<feature type="DNA-binding region" description="H-T-H motif" evidence="4">
    <location>
        <begin position="34"/>
        <end position="53"/>
    </location>
</feature>
<evidence type="ECO:0000256" key="4">
    <source>
        <dbReference type="PROSITE-ProRule" id="PRU00335"/>
    </source>
</evidence>
<dbReference type="Gene3D" id="1.10.357.10">
    <property type="entry name" value="Tetracycline Repressor, domain 2"/>
    <property type="match status" value="1"/>
</dbReference>
<organism evidence="6 7">
    <name type="scientific">Thermalbibacter longus</name>
    <dbReference type="NCBI Taxonomy" id="2951981"/>
    <lineage>
        <taxon>Bacteria</taxon>
        <taxon>Pseudomonadati</taxon>
        <taxon>Thermomicrobiota</taxon>
        <taxon>Thermomicrobia</taxon>
        <taxon>Thermomicrobiales</taxon>
        <taxon>Thermomicrobiaceae</taxon>
        <taxon>Thermalbibacter</taxon>
    </lineage>
</organism>
<gene>
    <name evidence="6" type="ORF">NET02_07400</name>
</gene>
<dbReference type="RefSeq" id="WP_284056743.1">
    <property type="nucleotide sequence ID" value="NZ_JAMSLR010000004.1"/>
</dbReference>
<name>A0AA41WF54_9BACT</name>
<dbReference type="PROSITE" id="PS50977">
    <property type="entry name" value="HTH_TETR_2"/>
    <property type="match status" value="1"/>
</dbReference>
<evidence type="ECO:0000256" key="1">
    <source>
        <dbReference type="ARBA" id="ARBA00023015"/>
    </source>
</evidence>
<evidence type="ECO:0000313" key="7">
    <source>
        <dbReference type="Proteomes" id="UP001165306"/>
    </source>
</evidence>
<dbReference type="GO" id="GO:0000976">
    <property type="term" value="F:transcription cis-regulatory region binding"/>
    <property type="evidence" value="ECO:0007669"/>
    <property type="project" value="TreeGrafter"/>
</dbReference>
<comment type="caution">
    <text evidence="6">The sequence shown here is derived from an EMBL/GenBank/DDBJ whole genome shotgun (WGS) entry which is preliminary data.</text>
</comment>
<dbReference type="Proteomes" id="UP001165306">
    <property type="component" value="Unassembled WGS sequence"/>
</dbReference>
<proteinExistence type="predicted"/>
<dbReference type="InterPro" id="IPR009057">
    <property type="entry name" value="Homeodomain-like_sf"/>
</dbReference>
<dbReference type="SUPFAM" id="SSF46689">
    <property type="entry name" value="Homeodomain-like"/>
    <property type="match status" value="1"/>
</dbReference>
<keyword evidence="3" id="KW-0804">Transcription</keyword>
<dbReference type="PANTHER" id="PTHR30055">
    <property type="entry name" value="HTH-TYPE TRANSCRIPTIONAL REGULATOR RUTR"/>
    <property type="match status" value="1"/>
</dbReference>